<accession>A0AAD3M297</accession>
<feature type="compositionally biased region" description="Polar residues" evidence="2">
    <location>
        <begin position="145"/>
        <end position="155"/>
    </location>
</feature>
<evidence type="ECO:0000313" key="4">
    <source>
        <dbReference type="Proteomes" id="UP001279410"/>
    </source>
</evidence>
<dbReference type="AlphaFoldDB" id="A0AAD3M297"/>
<feature type="compositionally biased region" description="Basic and acidic residues" evidence="2">
    <location>
        <begin position="211"/>
        <end position="223"/>
    </location>
</feature>
<evidence type="ECO:0000256" key="1">
    <source>
        <dbReference type="SAM" id="Coils"/>
    </source>
</evidence>
<sequence>ERVQQLERQLKEMEREKERELNALRKERRELIHTTQTVHKEKKPLTDWSNITGSAPCMMSLSPLTVHKPPQEPCKESASLPRRRSSHRNNKLNDRPVSAHGLVRTLPDSQTPEAFTSPLLSHRLSNGHSSGPRPGTSNGGGLLTPCNSATSSRTASPCMLDLVEIEKKLREAKAERERLLREREERRRLLLEERRQKELNSPRTEPLEPEPPQRPEPEPKEQPKASSPPNSPEVCMK</sequence>
<name>A0AAD3M297_LATJO</name>
<organism evidence="3 4">
    <name type="scientific">Lates japonicus</name>
    <name type="common">Japanese lates</name>
    <dbReference type="NCBI Taxonomy" id="270547"/>
    <lineage>
        <taxon>Eukaryota</taxon>
        <taxon>Metazoa</taxon>
        <taxon>Chordata</taxon>
        <taxon>Craniata</taxon>
        <taxon>Vertebrata</taxon>
        <taxon>Euteleostomi</taxon>
        <taxon>Actinopterygii</taxon>
        <taxon>Neopterygii</taxon>
        <taxon>Teleostei</taxon>
        <taxon>Neoteleostei</taxon>
        <taxon>Acanthomorphata</taxon>
        <taxon>Carangaria</taxon>
        <taxon>Carangaria incertae sedis</taxon>
        <taxon>Centropomidae</taxon>
        <taxon>Lates</taxon>
    </lineage>
</organism>
<feature type="compositionally biased region" description="Basic residues" evidence="2">
    <location>
        <begin position="81"/>
        <end position="90"/>
    </location>
</feature>
<feature type="region of interest" description="Disordered" evidence="2">
    <location>
        <begin position="62"/>
        <end position="155"/>
    </location>
</feature>
<dbReference type="Proteomes" id="UP001279410">
    <property type="component" value="Unassembled WGS sequence"/>
</dbReference>
<comment type="caution">
    <text evidence="3">The sequence shown here is derived from an EMBL/GenBank/DDBJ whole genome shotgun (WGS) entry which is preliminary data.</text>
</comment>
<protein>
    <submittedName>
        <fullName evidence="3">Pleckstrin homology-like domain family B member 3</fullName>
    </submittedName>
</protein>
<evidence type="ECO:0000313" key="3">
    <source>
        <dbReference type="EMBL" id="GLD46300.1"/>
    </source>
</evidence>
<dbReference type="EMBL" id="BRZM01003195">
    <property type="protein sequence ID" value="GLD46300.1"/>
    <property type="molecule type" value="Genomic_DNA"/>
</dbReference>
<proteinExistence type="predicted"/>
<gene>
    <name evidence="3" type="ORF">AKAME5_002701200</name>
</gene>
<feature type="coiled-coil region" evidence="1">
    <location>
        <begin position="3"/>
        <end position="34"/>
    </location>
</feature>
<feature type="region of interest" description="Disordered" evidence="2">
    <location>
        <begin position="185"/>
        <end position="237"/>
    </location>
</feature>
<feature type="non-terminal residue" evidence="3">
    <location>
        <position position="1"/>
    </location>
</feature>
<keyword evidence="1" id="KW-0175">Coiled coil</keyword>
<keyword evidence="4" id="KW-1185">Reference proteome</keyword>
<evidence type="ECO:0000256" key="2">
    <source>
        <dbReference type="SAM" id="MobiDB-lite"/>
    </source>
</evidence>
<feature type="compositionally biased region" description="Basic and acidic residues" evidence="2">
    <location>
        <begin position="185"/>
        <end position="200"/>
    </location>
</feature>
<reference evidence="3" key="1">
    <citation type="submission" date="2022-08" db="EMBL/GenBank/DDBJ databases">
        <title>Genome sequencing of akame (Lates japonicus).</title>
        <authorList>
            <person name="Hashiguchi Y."/>
            <person name="Takahashi H."/>
        </authorList>
    </citation>
    <scope>NUCLEOTIDE SEQUENCE</scope>
    <source>
        <strain evidence="3">Kochi</strain>
    </source>
</reference>